<name>A0A7J8KBN7_ROUAE</name>
<gene>
    <name evidence="2" type="ORF">HJG63_008028</name>
</gene>
<feature type="region of interest" description="Disordered" evidence="1">
    <location>
        <begin position="85"/>
        <end position="104"/>
    </location>
</feature>
<sequence length="125" mass="13709">MRGSFRAGDDVAGSASPRPPGSLSCRPLHLPRCGRASVRPPALFREEVALIGCAATTAAWLALPRHAHRGQWCLHLQKSPNEKWALVSKSPPHPQCSGHRGPVTPFLQGHDRRGRWERVDPNTLC</sequence>
<proteinExistence type="predicted"/>
<dbReference type="Proteomes" id="UP000593571">
    <property type="component" value="Unassembled WGS sequence"/>
</dbReference>
<evidence type="ECO:0000313" key="3">
    <source>
        <dbReference type="Proteomes" id="UP000593571"/>
    </source>
</evidence>
<evidence type="ECO:0000256" key="1">
    <source>
        <dbReference type="SAM" id="MobiDB-lite"/>
    </source>
</evidence>
<dbReference type="AlphaFoldDB" id="A0A7J8KBN7"/>
<feature type="region of interest" description="Disordered" evidence="1">
    <location>
        <begin position="1"/>
        <end position="24"/>
    </location>
</feature>
<keyword evidence="3" id="KW-1185">Reference proteome</keyword>
<dbReference type="EMBL" id="JACASE010000001">
    <property type="protein sequence ID" value="KAF6506242.1"/>
    <property type="molecule type" value="Genomic_DNA"/>
</dbReference>
<organism evidence="2 3">
    <name type="scientific">Rousettus aegyptiacus</name>
    <name type="common">Egyptian fruit bat</name>
    <name type="synonym">Pteropus aegyptiacus</name>
    <dbReference type="NCBI Taxonomy" id="9407"/>
    <lineage>
        <taxon>Eukaryota</taxon>
        <taxon>Metazoa</taxon>
        <taxon>Chordata</taxon>
        <taxon>Craniata</taxon>
        <taxon>Vertebrata</taxon>
        <taxon>Euteleostomi</taxon>
        <taxon>Mammalia</taxon>
        <taxon>Eutheria</taxon>
        <taxon>Laurasiatheria</taxon>
        <taxon>Chiroptera</taxon>
        <taxon>Yinpterochiroptera</taxon>
        <taxon>Pteropodoidea</taxon>
        <taxon>Pteropodidae</taxon>
        <taxon>Rousettinae</taxon>
        <taxon>Rousettus</taxon>
    </lineage>
</organism>
<accession>A0A7J8KBN7</accession>
<protein>
    <submittedName>
        <fullName evidence="2">Uncharacterized protein</fullName>
    </submittedName>
</protein>
<reference evidence="2 3" key="1">
    <citation type="journal article" date="2020" name="Nature">
        <title>Six reference-quality genomes reveal evolution of bat adaptations.</title>
        <authorList>
            <person name="Jebb D."/>
            <person name="Huang Z."/>
            <person name="Pippel M."/>
            <person name="Hughes G.M."/>
            <person name="Lavrichenko K."/>
            <person name="Devanna P."/>
            <person name="Winkler S."/>
            <person name="Jermiin L.S."/>
            <person name="Skirmuntt E.C."/>
            <person name="Katzourakis A."/>
            <person name="Burkitt-Gray L."/>
            <person name="Ray D.A."/>
            <person name="Sullivan K.A.M."/>
            <person name="Roscito J.G."/>
            <person name="Kirilenko B.M."/>
            <person name="Davalos L.M."/>
            <person name="Corthals A.P."/>
            <person name="Power M.L."/>
            <person name="Jones G."/>
            <person name="Ransome R.D."/>
            <person name="Dechmann D.K.N."/>
            <person name="Locatelli A.G."/>
            <person name="Puechmaille S.J."/>
            <person name="Fedrigo O."/>
            <person name="Jarvis E.D."/>
            <person name="Hiller M."/>
            <person name="Vernes S.C."/>
            <person name="Myers E.W."/>
            <person name="Teeling E.C."/>
        </authorList>
    </citation>
    <scope>NUCLEOTIDE SEQUENCE [LARGE SCALE GENOMIC DNA]</scope>
    <source>
        <strain evidence="2">MRouAeg1</strain>
        <tissue evidence="2">Muscle</tissue>
    </source>
</reference>
<evidence type="ECO:0000313" key="2">
    <source>
        <dbReference type="EMBL" id="KAF6506242.1"/>
    </source>
</evidence>
<comment type="caution">
    <text evidence="2">The sequence shown here is derived from an EMBL/GenBank/DDBJ whole genome shotgun (WGS) entry which is preliminary data.</text>
</comment>